<dbReference type="EMBL" id="CABMJJ010000009">
    <property type="protein sequence ID" value="VVC04558.1"/>
    <property type="molecule type" value="Genomic_DNA"/>
</dbReference>
<gene>
    <name evidence="2" type="ORF">LFW2832_01043</name>
</gene>
<reference evidence="2 3" key="1">
    <citation type="submission" date="2019-08" db="EMBL/GenBank/DDBJ databases">
        <authorList>
            <person name="Vazquez-Campos X."/>
        </authorList>
    </citation>
    <scope>NUCLEOTIDE SEQUENCE [LARGE SCALE GENOMIC DNA]</scope>
    <source>
        <strain evidence="2">LFW-283_2</strain>
    </source>
</reference>
<feature type="compositionally biased region" description="Basic and acidic residues" evidence="1">
    <location>
        <begin position="74"/>
        <end position="86"/>
    </location>
</feature>
<protein>
    <submittedName>
        <fullName evidence="2">Uncharacterized protein</fullName>
    </submittedName>
</protein>
<organism evidence="2 3">
    <name type="scientific">Candidatus Bilamarchaeum dharawalense</name>
    <dbReference type="NCBI Taxonomy" id="2885759"/>
    <lineage>
        <taxon>Archaea</taxon>
        <taxon>Candidatus Micrarchaeota</taxon>
        <taxon>Candidatus Micrarchaeia</taxon>
        <taxon>Candidatus Anstonellales</taxon>
        <taxon>Candidatus Bilamarchaeaceae</taxon>
        <taxon>Candidatus Bilamarchaeum</taxon>
    </lineage>
</organism>
<evidence type="ECO:0000313" key="3">
    <source>
        <dbReference type="Proteomes" id="UP000789941"/>
    </source>
</evidence>
<name>A0A5E4LU10_9ARCH</name>
<feature type="region of interest" description="Disordered" evidence="1">
    <location>
        <begin position="41"/>
        <end position="92"/>
    </location>
</feature>
<evidence type="ECO:0000256" key="1">
    <source>
        <dbReference type="SAM" id="MobiDB-lite"/>
    </source>
</evidence>
<evidence type="ECO:0000313" key="2">
    <source>
        <dbReference type="EMBL" id="VVC04558.1"/>
    </source>
</evidence>
<sequence>MELRFRQHGQKAVAEMRVPQKQPIRARIPDLEDPIWIPMIEEHNRREREKRRPPKDDRPQLPLYIDDEPPPNWRPDERKPPTEERGVIIIQM</sequence>
<dbReference type="Proteomes" id="UP000789941">
    <property type="component" value="Unassembled WGS sequence"/>
</dbReference>
<accession>A0A5E4LU10</accession>
<proteinExistence type="predicted"/>
<comment type="caution">
    <text evidence="2">The sequence shown here is derived from an EMBL/GenBank/DDBJ whole genome shotgun (WGS) entry which is preliminary data.</text>
</comment>
<dbReference type="AlphaFoldDB" id="A0A5E4LU10"/>